<feature type="compositionally biased region" description="Basic residues" evidence="1">
    <location>
        <begin position="91"/>
        <end position="101"/>
    </location>
</feature>
<feature type="region of interest" description="Disordered" evidence="1">
    <location>
        <begin position="69"/>
        <end position="101"/>
    </location>
</feature>
<feature type="non-terminal residue" evidence="2">
    <location>
        <position position="1"/>
    </location>
</feature>
<gene>
    <name evidence="2" type="ORF">AVDCRST_MAG89-3266</name>
</gene>
<dbReference type="AlphaFoldDB" id="A0A6J4M9P6"/>
<accession>A0A6J4M9P6</accession>
<organism evidence="2">
    <name type="scientific">uncultured Gemmatimonadota bacterium</name>
    <dbReference type="NCBI Taxonomy" id="203437"/>
    <lineage>
        <taxon>Bacteria</taxon>
        <taxon>Pseudomonadati</taxon>
        <taxon>Gemmatimonadota</taxon>
        <taxon>environmental samples</taxon>
    </lineage>
</organism>
<feature type="non-terminal residue" evidence="2">
    <location>
        <position position="101"/>
    </location>
</feature>
<protein>
    <submittedName>
        <fullName evidence="2">Uncharacterized protein</fullName>
    </submittedName>
</protein>
<name>A0A6J4M9P6_9BACT</name>
<feature type="compositionally biased region" description="Basic residues" evidence="1">
    <location>
        <begin position="1"/>
        <end position="20"/>
    </location>
</feature>
<dbReference type="EMBL" id="CADCTV010000680">
    <property type="protein sequence ID" value="CAA9353338.1"/>
    <property type="molecule type" value="Genomic_DNA"/>
</dbReference>
<evidence type="ECO:0000313" key="2">
    <source>
        <dbReference type="EMBL" id="CAA9353338.1"/>
    </source>
</evidence>
<feature type="region of interest" description="Disordered" evidence="1">
    <location>
        <begin position="1"/>
        <end position="57"/>
    </location>
</feature>
<sequence>PRPRLPRTGRRRAGRWRRGGGPRGAADRPVLGRRAAEGPRAHPAAHAGPRRRRPGGHAALALVQAPVPGLALRPSRGGGRPVGGAAPAGLARKHGRAPRIV</sequence>
<evidence type="ECO:0000256" key="1">
    <source>
        <dbReference type="SAM" id="MobiDB-lite"/>
    </source>
</evidence>
<proteinExistence type="predicted"/>
<reference evidence="2" key="1">
    <citation type="submission" date="2020-02" db="EMBL/GenBank/DDBJ databases">
        <authorList>
            <person name="Meier V. D."/>
        </authorList>
    </citation>
    <scope>NUCLEOTIDE SEQUENCE</scope>
    <source>
        <strain evidence="2">AVDCRST_MAG89</strain>
    </source>
</reference>